<keyword evidence="2" id="KW-1185">Reference proteome</keyword>
<reference evidence="1 2" key="1">
    <citation type="submission" date="2016-03" db="EMBL/GenBank/DDBJ databases">
        <title>EvidentialGene: Evidence-directed Construction of Genes on Genomes.</title>
        <authorList>
            <person name="Gilbert D.G."/>
            <person name="Choi J.-H."/>
            <person name="Mockaitis K."/>
            <person name="Colbourne J."/>
            <person name="Pfrender M."/>
        </authorList>
    </citation>
    <scope>NUCLEOTIDE SEQUENCE [LARGE SCALE GENOMIC DNA]</scope>
    <source>
        <strain evidence="1 2">Xinb3</strain>
        <tissue evidence="1">Complete organism</tissue>
    </source>
</reference>
<gene>
    <name evidence="1" type="ORF">APZ42_032165</name>
</gene>
<name>A0A0P5XMD3_9CRUS</name>
<proteinExistence type="predicted"/>
<dbReference type="EMBL" id="LRGB01003056">
    <property type="protein sequence ID" value="KZS04802.1"/>
    <property type="molecule type" value="Genomic_DNA"/>
</dbReference>
<dbReference type="AlphaFoldDB" id="A0A0P5XMD3"/>
<dbReference type="Proteomes" id="UP000076858">
    <property type="component" value="Unassembled WGS sequence"/>
</dbReference>
<organism evidence="1 2">
    <name type="scientific">Daphnia magna</name>
    <dbReference type="NCBI Taxonomy" id="35525"/>
    <lineage>
        <taxon>Eukaryota</taxon>
        <taxon>Metazoa</taxon>
        <taxon>Ecdysozoa</taxon>
        <taxon>Arthropoda</taxon>
        <taxon>Crustacea</taxon>
        <taxon>Branchiopoda</taxon>
        <taxon>Diplostraca</taxon>
        <taxon>Cladocera</taxon>
        <taxon>Anomopoda</taxon>
        <taxon>Daphniidae</taxon>
        <taxon>Daphnia</taxon>
    </lineage>
</organism>
<evidence type="ECO:0000313" key="1">
    <source>
        <dbReference type="EMBL" id="KZS04802.1"/>
    </source>
</evidence>
<accession>A0A0P5XMD3</accession>
<sequence length="49" mass="5686">MVLPTLTFHFIKTCHAYCTRHELCDVSISPYFLSPKLLAVFDCTAYTWT</sequence>
<evidence type="ECO:0000313" key="2">
    <source>
        <dbReference type="Proteomes" id="UP000076858"/>
    </source>
</evidence>
<protein>
    <submittedName>
        <fullName evidence="1">Uncharacterized protein</fullName>
    </submittedName>
</protein>
<comment type="caution">
    <text evidence="1">The sequence shown here is derived from an EMBL/GenBank/DDBJ whole genome shotgun (WGS) entry which is preliminary data.</text>
</comment>